<protein>
    <submittedName>
        <fullName evidence="1">Uncharacterized protein</fullName>
    </submittedName>
</protein>
<reference evidence="1" key="1">
    <citation type="submission" date="2018-04" db="EMBL/GenBank/DDBJ databases">
        <title>BAC sequences from Pyxicephalus adspersus.</title>
        <authorList>
            <person name="Malone J.H."/>
        </authorList>
    </citation>
    <scope>NUCLEOTIDE SEQUENCE</scope>
</reference>
<dbReference type="AlphaFoldDB" id="A0A499QI90"/>
<accession>A0A499QI90</accession>
<name>A0A499QI90_PYXAD</name>
<evidence type="ECO:0000313" key="1">
    <source>
        <dbReference type="EMBL" id="AWH61122.1"/>
    </source>
</evidence>
<organism evidence="1">
    <name type="scientific">Pyxicephalus adspersus</name>
    <name type="common">African bullfrog</name>
    <dbReference type="NCBI Taxonomy" id="30357"/>
    <lineage>
        <taxon>Eukaryota</taxon>
        <taxon>Metazoa</taxon>
        <taxon>Chordata</taxon>
        <taxon>Craniata</taxon>
        <taxon>Vertebrata</taxon>
        <taxon>Euteleostomi</taxon>
        <taxon>Amphibia</taxon>
        <taxon>Batrachia</taxon>
        <taxon>Anura</taxon>
        <taxon>Neobatrachia</taxon>
        <taxon>Ranoidea</taxon>
        <taxon>Pyxicephalidae</taxon>
        <taxon>Pyxicephalinae</taxon>
        <taxon>Pyxicephalus</taxon>
    </lineage>
</organism>
<gene>
    <name evidence="1" type="ORF">maker-66O13-exonerate_protein2genome-gene-0.9</name>
</gene>
<sequence>MDLVQNCKHLPNNRKLILGNGSSFPGPARFTHVSLSFPVLENFK</sequence>
<dbReference type="EMBL" id="MH186045">
    <property type="protein sequence ID" value="AWH61122.1"/>
    <property type="molecule type" value="Genomic_DNA"/>
</dbReference>
<proteinExistence type="predicted"/>